<protein>
    <submittedName>
        <fullName evidence="2">Uncharacterized protein</fullName>
    </submittedName>
</protein>
<dbReference type="EMBL" id="WIXI01000047">
    <property type="protein sequence ID" value="MQY48239.1"/>
    <property type="molecule type" value="Genomic_DNA"/>
</dbReference>
<organism evidence="2 3">
    <name type="scientific">Endobacterium cereale</name>
    <dbReference type="NCBI Taxonomy" id="2663029"/>
    <lineage>
        <taxon>Bacteria</taxon>
        <taxon>Pseudomonadati</taxon>
        <taxon>Pseudomonadota</taxon>
        <taxon>Alphaproteobacteria</taxon>
        <taxon>Hyphomicrobiales</taxon>
        <taxon>Rhizobiaceae</taxon>
        <taxon>Endobacterium</taxon>
    </lineage>
</organism>
<evidence type="ECO:0000313" key="3">
    <source>
        <dbReference type="Proteomes" id="UP000435138"/>
    </source>
</evidence>
<proteinExistence type="predicted"/>
<dbReference type="AlphaFoldDB" id="A0A6A8ABV7"/>
<evidence type="ECO:0000313" key="2">
    <source>
        <dbReference type="EMBL" id="MQY48239.1"/>
    </source>
</evidence>
<evidence type="ECO:0000256" key="1">
    <source>
        <dbReference type="SAM" id="MobiDB-lite"/>
    </source>
</evidence>
<feature type="region of interest" description="Disordered" evidence="1">
    <location>
        <begin position="1"/>
        <end position="33"/>
    </location>
</feature>
<reference evidence="2 3" key="1">
    <citation type="submission" date="2019-11" db="EMBL/GenBank/DDBJ databases">
        <title>Genome analysis of Rhizobacterium cereale a novel genus and species isolated from maize roots in North Spain.</title>
        <authorList>
            <person name="Menendez E."/>
            <person name="Flores-Felix J.D."/>
            <person name="Ramirez-Bahena M.-H."/>
            <person name="Igual J.M."/>
            <person name="Garcia-Fraile P."/>
            <person name="Peix A."/>
            <person name="Velazquez E."/>
        </authorList>
    </citation>
    <scope>NUCLEOTIDE SEQUENCE [LARGE SCALE GENOMIC DNA]</scope>
    <source>
        <strain evidence="2 3">RZME27</strain>
    </source>
</reference>
<name>A0A6A8ABV7_9HYPH</name>
<feature type="compositionally biased region" description="Basic and acidic residues" evidence="1">
    <location>
        <begin position="8"/>
        <end position="21"/>
    </location>
</feature>
<dbReference type="Proteomes" id="UP000435138">
    <property type="component" value="Unassembled WGS sequence"/>
</dbReference>
<sequence length="141" mass="15895">MSKQVNRSLKDKAMDHIDHALGRPVDPTGETYRNHFATDADSKEGKAFDASPYWDRHPSADPGRLTFFFVNQAGREALKRHLIEIGDKHRIFDVSFNGFTQPVVAESASKARYSLWLDISDCFADLSFKKFCQSATVRVAA</sequence>
<dbReference type="RefSeq" id="WP_153356270.1">
    <property type="nucleotide sequence ID" value="NZ_WIXI01000047.1"/>
</dbReference>
<comment type="caution">
    <text evidence="2">The sequence shown here is derived from an EMBL/GenBank/DDBJ whole genome shotgun (WGS) entry which is preliminary data.</text>
</comment>
<accession>A0A6A8ABV7</accession>
<gene>
    <name evidence="2" type="ORF">GAO09_19580</name>
</gene>
<keyword evidence="3" id="KW-1185">Reference proteome</keyword>